<keyword evidence="6" id="KW-1185">Reference proteome</keyword>
<feature type="binding site" evidence="4">
    <location>
        <position position="230"/>
    </location>
    <ligand>
        <name>substrate</name>
    </ligand>
</feature>
<feature type="binding site" evidence="4">
    <location>
        <position position="248"/>
    </location>
    <ligand>
        <name>substrate</name>
    </ligand>
</feature>
<dbReference type="InterPro" id="IPR008928">
    <property type="entry name" value="6-hairpin_glycosidase_sf"/>
</dbReference>
<feature type="binding site" evidence="4">
    <location>
        <position position="362"/>
    </location>
    <ligand>
        <name>substrate</name>
    </ligand>
</feature>
<evidence type="ECO:0000313" key="5">
    <source>
        <dbReference type="EMBL" id="AZP05591.1"/>
    </source>
</evidence>
<dbReference type="GO" id="GO:0000272">
    <property type="term" value="P:polysaccharide catabolic process"/>
    <property type="evidence" value="ECO:0007669"/>
    <property type="project" value="TreeGrafter"/>
</dbReference>
<dbReference type="EMBL" id="CP034465">
    <property type="protein sequence ID" value="AZP05591.1"/>
    <property type="molecule type" value="Genomic_DNA"/>
</dbReference>
<name>A0A3S9HE22_9LACT</name>
<dbReference type="InterPro" id="IPR010905">
    <property type="entry name" value="Glyco_hydro_88"/>
</dbReference>
<protein>
    <submittedName>
        <fullName evidence="5">Glucuronyl hydrolase</fullName>
    </submittedName>
</protein>
<dbReference type="KEGG" id="jeh:EJN90_13645"/>
<gene>
    <name evidence="5" type="ORF">EJN90_13645</name>
</gene>
<dbReference type="Gene3D" id="1.50.10.10">
    <property type="match status" value="1"/>
</dbReference>
<dbReference type="AlphaFoldDB" id="A0A3S9HE22"/>
<dbReference type="SUPFAM" id="SSF48208">
    <property type="entry name" value="Six-hairpin glycosidases"/>
    <property type="match status" value="1"/>
</dbReference>
<dbReference type="InterPro" id="IPR052369">
    <property type="entry name" value="UG_Glycosaminoglycan_Hydrolase"/>
</dbReference>
<feature type="binding site" evidence="4">
    <location>
        <position position="112"/>
    </location>
    <ligand>
        <name>substrate</name>
    </ligand>
</feature>
<evidence type="ECO:0000256" key="1">
    <source>
        <dbReference type="ARBA" id="ARBA00022801"/>
    </source>
</evidence>
<feature type="binding site" evidence="4">
    <location>
        <position position="232"/>
    </location>
    <ligand>
        <name>substrate</name>
    </ligand>
</feature>
<feature type="binding site" evidence="4">
    <location>
        <position position="172"/>
    </location>
    <ligand>
        <name>substrate</name>
    </ligand>
</feature>
<evidence type="ECO:0000256" key="4">
    <source>
        <dbReference type="PIRSR" id="PIRSR610905-2"/>
    </source>
</evidence>
<feature type="active site" description="Nucleophile" evidence="3">
    <location>
        <position position="112"/>
    </location>
</feature>
<evidence type="ECO:0000256" key="3">
    <source>
        <dbReference type="PIRSR" id="PIRSR610905-1"/>
    </source>
</evidence>
<evidence type="ECO:0000256" key="2">
    <source>
        <dbReference type="ARBA" id="ARBA00038358"/>
    </source>
</evidence>
<evidence type="ECO:0000313" key="6">
    <source>
        <dbReference type="Proteomes" id="UP000273326"/>
    </source>
</evidence>
<feature type="active site" description="Proton donor" evidence="3">
    <location>
        <position position="172"/>
    </location>
</feature>
<dbReference type="RefSeq" id="WP_126112147.1">
    <property type="nucleotide sequence ID" value="NZ_CP034465.1"/>
</dbReference>
<comment type="similarity">
    <text evidence="2">Belongs to the glycosyl hydrolase 88 family.</text>
</comment>
<dbReference type="GO" id="GO:0052757">
    <property type="term" value="F:chondroitin hydrolase activity"/>
    <property type="evidence" value="ECO:0007669"/>
    <property type="project" value="TreeGrafter"/>
</dbReference>
<accession>A0A3S9HE22</accession>
<dbReference type="Pfam" id="PF07470">
    <property type="entry name" value="Glyco_hydro_88"/>
    <property type="match status" value="1"/>
</dbReference>
<dbReference type="OrthoDB" id="428577at2"/>
<keyword evidence="1 5" id="KW-0378">Hydrolase</keyword>
<proteinExistence type="inferred from homology"/>
<reference evidence="6" key="1">
    <citation type="submission" date="2018-12" db="EMBL/GenBank/DDBJ databases">
        <title>Complete genome sequencing of Jeotgalibaca sp. H21T32.</title>
        <authorList>
            <person name="Bae J.-W."/>
            <person name="Lee S.-Y."/>
        </authorList>
    </citation>
    <scope>NUCLEOTIDE SEQUENCE [LARGE SCALE GENOMIC DNA]</scope>
    <source>
        <strain evidence="6">H21T32</strain>
    </source>
</reference>
<dbReference type="InterPro" id="IPR012341">
    <property type="entry name" value="6hp_glycosidase-like_sf"/>
</dbReference>
<dbReference type="Proteomes" id="UP000273326">
    <property type="component" value="Chromosome"/>
</dbReference>
<feature type="binding site" evidence="4">
    <location>
        <position position="365"/>
    </location>
    <ligand>
        <name>substrate</name>
    </ligand>
</feature>
<dbReference type="PANTHER" id="PTHR36845">
    <property type="entry name" value="HYDROLASE, PUTATIVE (AFU_ORTHOLOGUE AFUA_7G05090)-RELATED"/>
    <property type="match status" value="1"/>
</dbReference>
<sequence length="395" mass="45437">MSKVNLEPLVSSDAYIASGLLTEKKIDEAIAQAIKKIDYNIVKLGNLFPGPATKNNAYQPMKNIEWTNGFWTGILWLAYEATGDDKYRKLAEKHVDDFYNRVVNDVELDHHDLGFLYIPSCVSAYKLTGNEKAKEAAMLAADKLMTRYQEKGEFIQAWGELGAKDNYRLIVDCLLNIPLLYWATDVTEDGSYREVAEKHYRSTIENAIREDASAFHTYYFDPETGEPIEGKTRQGYSDDSSWARGQSWLIYGIALNHYYNEDPENIELFESVTNYYLNRLPEDFISYWDLIFSDGSDQSRDTSAAAIAVCGLNLMDKFIPETNKYKLVYKYSQHAMLESLIDNYTDQKTEGVTALINSGVYSWHSGKGVDEGNIWGDYFYLESLVRFKKNWKMYW</sequence>
<organism evidence="5 6">
    <name type="scientific">Jeotgalibaca ciconiae</name>
    <dbReference type="NCBI Taxonomy" id="2496265"/>
    <lineage>
        <taxon>Bacteria</taxon>
        <taxon>Bacillati</taxon>
        <taxon>Bacillota</taxon>
        <taxon>Bacilli</taxon>
        <taxon>Lactobacillales</taxon>
        <taxon>Carnobacteriaceae</taxon>
        <taxon>Jeotgalibaca</taxon>
    </lineage>
</organism>
<feature type="binding site" evidence="4">
    <location>
        <position position="244"/>
    </location>
    <ligand>
        <name>substrate</name>
    </ligand>
</feature>
<dbReference type="PANTHER" id="PTHR36845:SF1">
    <property type="entry name" value="HYDROLASE, PUTATIVE (AFU_ORTHOLOGUE AFUA_7G05090)-RELATED"/>
    <property type="match status" value="1"/>
</dbReference>